<evidence type="ECO:0000256" key="1">
    <source>
        <dbReference type="ARBA" id="ARBA00004141"/>
    </source>
</evidence>
<evidence type="ECO:0000259" key="6">
    <source>
        <dbReference type="Pfam" id="PF04932"/>
    </source>
</evidence>
<dbReference type="Proteomes" id="UP000265926">
    <property type="component" value="Unassembled WGS sequence"/>
</dbReference>
<dbReference type="OrthoDB" id="1093278at2"/>
<dbReference type="InterPro" id="IPR007016">
    <property type="entry name" value="O-antigen_ligase-rel_domated"/>
</dbReference>
<keyword evidence="4 5" id="KW-0472">Membrane</keyword>
<feature type="transmembrane region" description="Helical" evidence="5">
    <location>
        <begin position="476"/>
        <end position="492"/>
    </location>
</feature>
<dbReference type="PANTHER" id="PTHR37422:SF17">
    <property type="entry name" value="O-ANTIGEN LIGASE"/>
    <property type="match status" value="1"/>
</dbReference>
<keyword evidence="3 5" id="KW-1133">Transmembrane helix</keyword>
<sequence length="530" mass="61160">MKKFLTELIDSNWFFVSLIAFVVALPLSQALVSVFSGVMLLVALLEDSFRNKINRLSERKVLLLVPLIFVMYVVSTFITRDTSFYDVQKTLFYLVIPFAFMLGKELNSKQVRYVFYTFTCSVLLAIIIALIQWPFMKNTGGFAIHKISLISHIRFSFQLVLLAWFFVFLLLKNFISIDLNKKVLIGSLIAVLLGYLFLQQSLTGILALSASIIYFIFYLLIHVNKKWRLAGTVVLGLAVLFPVLYVVNAVNTFYDIDQIEVDSLDRVTSQGNPYKHYPKDPMVENGHYVNLYLCPAEMREEWNKISAIKYDSLGANGYSISSTLIRYLTSKNLRKDAEGVKALTEQDVRNVESGMANYIFEKRFTLYPRIYQTIWEYYVFSQTGNSNHQSFSQRIEFARAAITIIKKNLFFGVGTGNWKQEFANAFKENNSKLSESLYASAHNQYLNYMVKFGVLGFIFIMFALIYPIVKTRSYRDPYFMVFLVFMFVANFADSNLEAHMGSSFFFFFYSLFILVPKDYLLLDVSNPKPV</sequence>
<dbReference type="EMBL" id="QWGR01000001">
    <property type="protein sequence ID" value="RIJ50359.1"/>
    <property type="molecule type" value="Genomic_DNA"/>
</dbReference>
<name>A0A399T5G0_9BACT</name>
<feature type="transmembrane region" description="Helical" evidence="5">
    <location>
        <begin position="183"/>
        <end position="198"/>
    </location>
</feature>
<feature type="transmembrane region" description="Helical" evidence="5">
    <location>
        <begin position="233"/>
        <end position="254"/>
    </location>
</feature>
<dbReference type="Pfam" id="PF04932">
    <property type="entry name" value="Wzy_C"/>
    <property type="match status" value="1"/>
</dbReference>
<evidence type="ECO:0000256" key="4">
    <source>
        <dbReference type="ARBA" id="ARBA00023136"/>
    </source>
</evidence>
<feature type="transmembrane region" description="Helical" evidence="5">
    <location>
        <begin position="12"/>
        <end position="45"/>
    </location>
</feature>
<comment type="subcellular location">
    <subcellularLocation>
        <location evidence="1">Membrane</location>
        <topology evidence="1">Multi-pass membrane protein</topology>
    </subcellularLocation>
</comment>
<organism evidence="7 8">
    <name type="scientific">Maribellus luteus</name>
    <dbReference type="NCBI Taxonomy" id="2305463"/>
    <lineage>
        <taxon>Bacteria</taxon>
        <taxon>Pseudomonadati</taxon>
        <taxon>Bacteroidota</taxon>
        <taxon>Bacteroidia</taxon>
        <taxon>Marinilabiliales</taxon>
        <taxon>Prolixibacteraceae</taxon>
        <taxon>Maribellus</taxon>
    </lineage>
</organism>
<evidence type="ECO:0000313" key="8">
    <source>
        <dbReference type="Proteomes" id="UP000265926"/>
    </source>
</evidence>
<dbReference type="RefSeq" id="WP_119435830.1">
    <property type="nucleotide sequence ID" value="NZ_QWGR01000001.1"/>
</dbReference>
<keyword evidence="2 5" id="KW-0812">Transmembrane</keyword>
<protein>
    <recommendedName>
        <fullName evidence="6">O-antigen ligase-related domain-containing protein</fullName>
    </recommendedName>
</protein>
<feature type="transmembrane region" description="Helical" evidence="5">
    <location>
        <begin position="61"/>
        <end position="78"/>
    </location>
</feature>
<keyword evidence="8" id="KW-1185">Reference proteome</keyword>
<evidence type="ECO:0000256" key="2">
    <source>
        <dbReference type="ARBA" id="ARBA00022692"/>
    </source>
</evidence>
<reference evidence="7 8" key="1">
    <citation type="submission" date="2018-08" db="EMBL/GenBank/DDBJ databases">
        <title>Pallidiluteibacterium maritimus gen. nov., sp. nov., isolated from coastal sediment.</title>
        <authorList>
            <person name="Zhou L.Y."/>
        </authorList>
    </citation>
    <scope>NUCLEOTIDE SEQUENCE [LARGE SCALE GENOMIC DNA]</scope>
    <source>
        <strain evidence="7 8">XSD2</strain>
    </source>
</reference>
<feature type="transmembrane region" description="Helical" evidence="5">
    <location>
        <begin position="448"/>
        <end position="469"/>
    </location>
</feature>
<gene>
    <name evidence="7" type="ORF">D1614_00005</name>
</gene>
<dbReference type="GO" id="GO:0016020">
    <property type="term" value="C:membrane"/>
    <property type="evidence" value="ECO:0007669"/>
    <property type="project" value="UniProtKB-SubCell"/>
</dbReference>
<accession>A0A399T5G0</accession>
<feature type="domain" description="O-antigen ligase-related" evidence="6">
    <location>
        <begin position="367"/>
        <end position="460"/>
    </location>
</feature>
<proteinExistence type="predicted"/>
<dbReference type="PANTHER" id="PTHR37422">
    <property type="entry name" value="TEICHURONIC ACID BIOSYNTHESIS PROTEIN TUAE"/>
    <property type="match status" value="1"/>
</dbReference>
<feature type="transmembrane region" description="Helical" evidence="5">
    <location>
        <begin position="498"/>
        <end position="515"/>
    </location>
</feature>
<comment type="caution">
    <text evidence="7">The sequence shown here is derived from an EMBL/GenBank/DDBJ whole genome shotgun (WGS) entry which is preliminary data.</text>
</comment>
<evidence type="ECO:0000256" key="5">
    <source>
        <dbReference type="SAM" id="Phobius"/>
    </source>
</evidence>
<dbReference type="InterPro" id="IPR051533">
    <property type="entry name" value="WaaL-like"/>
</dbReference>
<evidence type="ECO:0000256" key="3">
    <source>
        <dbReference type="ARBA" id="ARBA00022989"/>
    </source>
</evidence>
<evidence type="ECO:0000313" key="7">
    <source>
        <dbReference type="EMBL" id="RIJ50359.1"/>
    </source>
</evidence>
<feature type="transmembrane region" description="Helical" evidence="5">
    <location>
        <begin position="113"/>
        <end position="133"/>
    </location>
</feature>
<dbReference type="AlphaFoldDB" id="A0A399T5G0"/>
<feature type="transmembrane region" description="Helical" evidence="5">
    <location>
        <begin position="153"/>
        <end position="171"/>
    </location>
</feature>